<feature type="domain" description="FAD-binding" evidence="6">
    <location>
        <begin position="259"/>
        <end position="324"/>
    </location>
</feature>
<dbReference type="AlphaFoldDB" id="A0A6V8JU53"/>
<dbReference type="GO" id="GO:0004497">
    <property type="term" value="F:monooxygenase activity"/>
    <property type="evidence" value="ECO:0007669"/>
    <property type="project" value="UniProtKB-KW"/>
</dbReference>
<keyword evidence="5" id="KW-0503">Monooxygenase</keyword>
<dbReference type="PRINTS" id="PR00420">
    <property type="entry name" value="RNGMNOXGNASE"/>
</dbReference>
<gene>
    <name evidence="7" type="primary">pqsH</name>
    <name evidence="7" type="ORF">Phou_002830</name>
</gene>
<protein>
    <submittedName>
        <fullName evidence="7">2-heptyl-3-hydroxy-4(1H)-quinolone synthase</fullName>
    </submittedName>
</protein>
<evidence type="ECO:0000313" key="7">
    <source>
        <dbReference type="EMBL" id="GFJ76103.1"/>
    </source>
</evidence>
<keyword evidence="4" id="KW-0560">Oxidoreductase</keyword>
<sequence length="367" mass="39079">MRGNGVRVLVVGAGIAGLAAARTLRTWGAEVEIVERSAAARVEGAGIYLPGNAVRALGDLGLGAQAAARAVRIERQRVGDHRGRPLMDLAVSDLWHGVGPCLAMHRADLHEVLLAGAKEVPIRWGVTIESVVDTGEDVRVTFADGTSQGYDLVLGADGVHSTVRRLIFGAAASARQVGQYAWRFLARWPDSGPVWSVMVGRGGAFLTIPIGDGLVYVYCDGPLDGPRVEPRELLAGFAEPAATVLAAARDGLQGGPVEEVSLPRWSRGLTLLIGDAAHATSPNMAEGAAMAVEDALVLADCLAAAGTITGALRAFEERRRPRTEWVRAQTHRRDRSRSLPTPLRNLVLGRLGEKLFHSSYAPLRKRP</sequence>
<accession>A0A6V8JU53</accession>
<keyword evidence="2" id="KW-0285">Flavoprotein</keyword>
<dbReference type="PANTHER" id="PTHR13789">
    <property type="entry name" value="MONOOXYGENASE"/>
    <property type="match status" value="1"/>
</dbReference>
<organism evidence="7 8">
    <name type="scientific">Phytohabitans houttuyneae</name>
    <dbReference type="NCBI Taxonomy" id="1076126"/>
    <lineage>
        <taxon>Bacteria</taxon>
        <taxon>Bacillati</taxon>
        <taxon>Actinomycetota</taxon>
        <taxon>Actinomycetes</taxon>
        <taxon>Micromonosporales</taxon>
        <taxon>Micromonosporaceae</taxon>
    </lineage>
</organism>
<evidence type="ECO:0000256" key="3">
    <source>
        <dbReference type="ARBA" id="ARBA00022827"/>
    </source>
</evidence>
<reference evidence="7 8" key="2">
    <citation type="submission" date="2020-03" db="EMBL/GenBank/DDBJ databases">
        <authorList>
            <person name="Ichikawa N."/>
            <person name="Kimura A."/>
            <person name="Kitahashi Y."/>
            <person name="Uohara A."/>
        </authorList>
    </citation>
    <scope>NUCLEOTIDE SEQUENCE [LARGE SCALE GENOMIC DNA]</scope>
    <source>
        <strain evidence="7 8">NBRC 108639</strain>
    </source>
</reference>
<dbReference type="GO" id="GO:0071949">
    <property type="term" value="F:FAD binding"/>
    <property type="evidence" value="ECO:0007669"/>
    <property type="project" value="InterPro"/>
</dbReference>
<dbReference type="Pfam" id="PF01494">
    <property type="entry name" value="FAD_binding_3"/>
    <property type="match status" value="2"/>
</dbReference>
<evidence type="ECO:0000256" key="5">
    <source>
        <dbReference type="ARBA" id="ARBA00023033"/>
    </source>
</evidence>
<reference evidence="7 8" key="1">
    <citation type="submission" date="2020-03" db="EMBL/GenBank/DDBJ databases">
        <title>Whole genome shotgun sequence of Phytohabitans houttuyneae NBRC 108639.</title>
        <authorList>
            <person name="Komaki H."/>
            <person name="Tamura T."/>
        </authorList>
    </citation>
    <scope>NUCLEOTIDE SEQUENCE [LARGE SCALE GENOMIC DNA]</scope>
    <source>
        <strain evidence="7 8">NBRC 108639</strain>
    </source>
</reference>
<dbReference type="PANTHER" id="PTHR13789:SF318">
    <property type="entry name" value="GERANYLGERANYL DIPHOSPHATE REDUCTASE"/>
    <property type="match status" value="1"/>
</dbReference>
<feature type="domain" description="FAD-binding" evidence="6">
    <location>
        <begin position="6"/>
        <end position="167"/>
    </location>
</feature>
<dbReference type="InterPro" id="IPR036188">
    <property type="entry name" value="FAD/NAD-bd_sf"/>
</dbReference>
<dbReference type="EMBL" id="BLPF01000001">
    <property type="protein sequence ID" value="GFJ76103.1"/>
    <property type="molecule type" value="Genomic_DNA"/>
</dbReference>
<keyword evidence="8" id="KW-1185">Reference proteome</keyword>
<dbReference type="InterPro" id="IPR050493">
    <property type="entry name" value="FAD-dep_Monooxygenase_BioMet"/>
</dbReference>
<dbReference type="RefSeq" id="WP_173052817.1">
    <property type="nucleotide sequence ID" value="NZ_BAABGO010000003.1"/>
</dbReference>
<evidence type="ECO:0000256" key="2">
    <source>
        <dbReference type="ARBA" id="ARBA00022630"/>
    </source>
</evidence>
<name>A0A6V8JU53_9ACTN</name>
<evidence type="ECO:0000256" key="4">
    <source>
        <dbReference type="ARBA" id="ARBA00023002"/>
    </source>
</evidence>
<dbReference type="Proteomes" id="UP000482800">
    <property type="component" value="Unassembled WGS sequence"/>
</dbReference>
<dbReference type="SUPFAM" id="SSF51905">
    <property type="entry name" value="FAD/NAD(P)-binding domain"/>
    <property type="match status" value="1"/>
</dbReference>
<comment type="caution">
    <text evidence="7">The sequence shown here is derived from an EMBL/GenBank/DDBJ whole genome shotgun (WGS) entry which is preliminary data.</text>
</comment>
<proteinExistence type="predicted"/>
<evidence type="ECO:0000256" key="1">
    <source>
        <dbReference type="ARBA" id="ARBA00001974"/>
    </source>
</evidence>
<dbReference type="InterPro" id="IPR002938">
    <property type="entry name" value="FAD-bd"/>
</dbReference>
<keyword evidence="3" id="KW-0274">FAD</keyword>
<evidence type="ECO:0000313" key="8">
    <source>
        <dbReference type="Proteomes" id="UP000482800"/>
    </source>
</evidence>
<comment type="cofactor">
    <cofactor evidence="1">
        <name>FAD</name>
        <dbReference type="ChEBI" id="CHEBI:57692"/>
    </cofactor>
</comment>
<dbReference type="Gene3D" id="3.50.50.60">
    <property type="entry name" value="FAD/NAD(P)-binding domain"/>
    <property type="match status" value="1"/>
</dbReference>
<evidence type="ECO:0000259" key="6">
    <source>
        <dbReference type="Pfam" id="PF01494"/>
    </source>
</evidence>